<keyword evidence="1" id="KW-0472">Membrane</keyword>
<keyword evidence="1" id="KW-1133">Transmembrane helix</keyword>
<protein>
    <submittedName>
        <fullName evidence="2">Uncharacterized protein</fullName>
    </submittedName>
</protein>
<proteinExistence type="predicted"/>
<name>A0A0E9X170_ANGAN</name>
<evidence type="ECO:0000256" key="1">
    <source>
        <dbReference type="SAM" id="Phobius"/>
    </source>
</evidence>
<sequence>MIVIKAEAFVKHVEGSSEMVMANATLEFDRDQYELIEKGSPSELVQVPITKPETVRSTAALIGGSIGGFLLLAIIIAILIKCGFFRSRYSVEQADGTD</sequence>
<dbReference type="Gene3D" id="1.20.5.930">
    <property type="entry name" value="Bicelle-embedded integrin alpha(iib) transmembrane segment"/>
    <property type="match status" value="1"/>
</dbReference>
<accession>A0A0E9X170</accession>
<dbReference type="EMBL" id="GBXM01013144">
    <property type="protein sequence ID" value="JAH95433.1"/>
    <property type="molecule type" value="Transcribed_RNA"/>
</dbReference>
<feature type="transmembrane region" description="Helical" evidence="1">
    <location>
        <begin position="59"/>
        <end position="80"/>
    </location>
</feature>
<organism evidence="2">
    <name type="scientific">Anguilla anguilla</name>
    <name type="common">European freshwater eel</name>
    <name type="synonym">Muraena anguilla</name>
    <dbReference type="NCBI Taxonomy" id="7936"/>
    <lineage>
        <taxon>Eukaryota</taxon>
        <taxon>Metazoa</taxon>
        <taxon>Chordata</taxon>
        <taxon>Craniata</taxon>
        <taxon>Vertebrata</taxon>
        <taxon>Euteleostomi</taxon>
        <taxon>Actinopterygii</taxon>
        <taxon>Neopterygii</taxon>
        <taxon>Teleostei</taxon>
        <taxon>Anguilliformes</taxon>
        <taxon>Anguillidae</taxon>
        <taxon>Anguilla</taxon>
    </lineage>
</organism>
<reference evidence="2" key="2">
    <citation type="journal article" date="2015" name="Fish Shellfish Immunol.">
        <title>Early steps in the European eel (Anguilla anguilla)-Vibrio vulnificus interaction in the gills: Role of the RtxA13 toxin.</title>
        <authorList>
            <person name="Callol A."/>
            <person name="Pajuelo D."/>
            <person name="Ebbesson L."/>
            <person name="Teles M."/>
            <person name="MacKenzie S."/>
            <person name="Amaro C."/>
        </authorList>
    </citation>
    <scope>NUCLEOTIDE SEQUENCE</scope>
</reference>
<dbReference type="AlphaFoldDB" id="A0A0E9X170"/>
<evidence type="ECO:0000313" key="2">
    <source>
        <dbReference type="EMBL" id="JAH95433.1"/>
    </source>
</evidence>
<keyword evidence="1" id="KW-0812">Transmembrane</keyword>
<reference evidence="2" key="1">
    <citation type="submission" date="2014-11" db="EMBL/GenBank/DDBJ databases">
        <authorList>
            <person name="Amaro Gonzalez C."/>
        </authorList>
    </citation>
    <scope>NUCLEOTIDE SEQUENCE</scope>
</reference>